<dbReference type="InterPro" id="IPR018653">
    <property type="entry name" value="ScfR_C"/>
</dbReference>
<evidence type="ECO:0000256" key="4">
    <source>
        <dbReference type="ARBA" id="ARBA00023163"/>
    </source>
</evidence>
<dbReference type="SUPFAM" id="SSF47413">
    <property type="entry name" value="lambda repressor-like DNA-binding domains"/>
    <property type="match status" value="1"/>
</dbReference>
<dbReference type="AlphaFoldDB" id="A0A1U9KFR9"/>
<dbReference type="InterPro" id="IPR026281">
    <property type="entry name" value="HTH_RamB"/>
</dbReference>
<name>A0A1U9KFR9_ACEAC</name>
<dbReference type="RefSeq" id="WP_077812612.1">
    <property type="nucleotide sequence ID" value="NZ_CP014692.1"/>
</dbReference>
<comment type="similarity">
    <text evidence="1">Belongs to the short-chain fatty acyl-CoA assimilation regulator (ScfR) family.</text>
</comment>
<dbReference type="InterPro" id="IPR010359">
    <property type="entry name" value="IrrE_HExxH"/>
</dbReference>
<evidence type="ECO:0000256" key="1">
    <source>
        <dbReference type="ARBA" id="ARBA00007227"/>
    </source>
</evidence>
<evidence type="ECO:0000313" key="6">
    <source>
        <dbReference type="EMBL" id="AQS84569.1"/>
    </source>
</evidence>
<dbReference type="SMART" id="SM00530">
    <property type="entry name" value="HTH_XRE"/>
    <property type="match status" value="1"/>
</dbReference>
<dbReference type="KEGG" id="aace:A0U92_07015"/>
<dbReference type="GO" id="GO:0003700">
    <property type="term" value="F:DNA-binding transcription factor activity"/>
    <property type="evidence" value="ECO:0007669"/>
    <property type="project" value="TreeGrafter"/>
</dbReference>
<dbReference type="Gene3D" id="1.10.260.40">
    <property type="entry name" value="lambda repressor-like DNA-binding domains"/>
    <property type="match status" value="1"/>
</dbReference>
<dbReference type="GO" id="GO:0005829">
    <property type="term" value="C:cytosol"/>
    <property type="evidence" value="ECO:0007669"/>
    <property type="project" value="TreeGrafter"/>
</dbReference>
<dbReference type="STRING" id="435.A0U92_07015"/>
<evidence type="ECO:0000313" key="7">
    <source>
        <dbReference type="Proteomes" id="UP000188937"/>
    </source>
</evidence>
<dbReference type="PANTHER" id="PTHR46797:SF23">
    <property type="entry name" value="HTH-TYPE TRANSCRIPTIONAL REGULATOR SUTR"/>
    <property type="match status" value="1"/>
</dbReference>
<dbReference type="Pfam" id="PF09856">
    <property type="entry name" value="ScfRs"/>
    <property type="match status" value="1"/>
</dbReference>
<organism evidence="6 7">
    <name type="scientific">Acetobacter aceti</name>
    <dbReference type="NCBI Taxonomy" id="435"/>
    <lineage>
        <taxon>Bacteria</taxon>
        <taxon>Pseudomonadati</taxon>
        <taxon>Pseudomonadota</taxon>
        <taxon>Alphaproteobacteria</taxon>
        <taxon>Acetobacterales</taxon>
        <taxon>Acetobacteraceae</taxon>
        <taxon>Acetobacter</taxon>
        <taxon>Acetobacter subgen. Acetobacter</taxon>
    </lineage>
</organism>
<reference evidence="6 7" key="1">
    <citation type="submission" date="2016-03" db="EMBL/GenBank/DDBJ databases">
        <title>Acetic acid bacteria sequencing.</title>
        <authorList>
            <person name="Brandt J."/>
            <person name="Jakob F."/>
            <person name="Vogel R.F."/>
        </authorList>
    </citation>
    <scope>NUCLEOTIDE SEQUENCE [LARGE SCALE GENOMIC DNA]</scope>
    <source>
        <strain evidence="6 7">TMW2.1153</strain>
    </source>
</reference>
<keyword evidence="4" id="KW-0804">Transcription</keyword>
<dbReference type="CDD" id="cd00093">
    <property type="entry name" value="HTH_XRE"/>
    <property type="match status" value="1"/>
</dbReference>
<dbReference type="OrthoDB" id="1123084at2"/>
<evidence type="ECO:0000259" key="5">
    <source>
        <dbReference type="PROSITE" id="PS50943"/>
    </source>
</evidence>
<keyword evidence="7" id="KW-1185">Reference proteome</keyword>
<dbReference type="InterPro" id="IPR050807">
    <property type="entry name" value="TransReg_Diox_bact_type"/>
</dbReference>
<gene>
    <name evidence="6" type="ORF">A0U92_07015</name>
</gene>
<dbReference type="eggNOG" id="COG3800">
    <property type="taxonomic scope" value="Bacteria"/>
</dbReference>
<keyword evidence="3" id="KW-0238">DNA-binding</keyword>
<dbReference type="PROSITE" id="PS50943">
    <property type="entry name" value="HTH_CROC1"/>
    <property type="match status" value="1"/>
</dbReference>
<accession>A0A1U9KFR9</accession>
<proteinExistence type="inferred from homology"/>
<feature type="domain" description="HTH cro/C1-type" evidence="5">
    <location>
        <begin position="14"/>
        <end position="68"/>
    </location>
</feature>
<dbReference type="InterPro" id="IPR001387">
    <property type="entry name" value="Cro/C1-type_HTH"/>
</dbReference>
<dbReference type="PIRSF" id="PIRSF019251">
    <property type="entry name" value="Rv0465c"/>
    <property type="match status" value="1"/>
</dbReference>
<dbReference type="GO" id="GO:0003677">
    <property type="term" value="F:DNA binding"/>
    <property type="evidence" value="ECO:0007669"/>
    <property type="project" value="UniProtKB-KW"/>
</dbReference>
<protein>
    <submittedName>
        <fullName evidence="6">XRE family transcriptional regulator</fullName>
    </submittedName>
</protein>
<evidence type="ECO:0000256" key="3">
    <source>
        <dbReference type="ARBA" id="ARBA00023125"/>
    </source>
</evidence>
<dbReference type="EMBL" id="CP014692">
    <property type="protein sequence ID" value="AQS84569.1"/>
    <property type="molecule type" value="Genomic_DNA"/>
</dbReference>
<evidence type="ECO:0000256" key="2">
    <source>
        <dbReference type="ARBA" id="ARBA00023015"/>
    </source>
</evidence>
<dbReference type="Pfam" id="PF06114">
    <property type="entry name" value="Peptidase_M78"/>
    <property type="match status" value="1"/>
</dbReference>
<dbReference type="PANTHER" id="PTHR46797">
    <property type="entry name" value="HTH-TYPE TRANSCRIPTIONAL REGULATOR"/>
    <property type="match status" value="1"/>
</dbReference>
<dbReference type="Pfam" id="PF12844">
    <property type="entry name" value="HTH_19"/>
    <property type="match status" value="1"/>
</dbReference>
<dbReference type="InterPro" id="IPR010982">
    <property type="entry name" value="Lambda_DNA-bd_dom_sf"/>
</dbReference>
<dbReference type="Proteomes" id="UP000188937">
    <property type="component" value="Chromosome"/>
</dbReference>
<sequence length="479" mass="54461">MSIGHKKLFAGSRIRKIRRQFGHTQREMARLLDISSSYLNQIENDLRPIPAQLLLTICRTFAVDASWFGDNEEIRTIQMLREVFADPMFKSDLQVDEFRKAAQELPGLARHFIDLYRSYRTLTERRVQFSSDTSSQDLPHIPDTLGSPHYEAAGEWVQGQKNYFHDIDTAAEDLYEAEHLDSAPLSIALERYLLDRHDINVITNPDFALQDTLWRFDRREKTLHLSEDMAEESRSFCLARLIGNTEFSRIIDKTIRRSGLPAGDAQALVRVSISNYFAGALILPYGRFRQAARETKHDLDLLQRRFKVSFEQVCHRLSTLQRPGAEGIPFYFIKTDVAGNILKSYSATRFSRARFGGLCALWNVFESFAVPGRLATQLSQDTDGSVFISVARTVGRPPTSFFERTRRVAIVLGCSVTHASEIIYSTALNIDDDRNFVPIGPGCRACSRIDCRHRAVPASGFRLDPSSDERGAVPYRVLL</sequence>
<keyword evidence="2" id="KW-0805">Transcription regulation</keyword>